<protein>
    <recommendedName>
        <fullName evidence="10">X8 domain-containing protein</fullName>
    </recommendedName>
</protein>
<keyword evidence="2" id="KW-1003">Cell membrane</keyword>
<dbReference type="EMBL" id="VDCV01000010">
    <property type="protein sequence ID" value="KAB5538577.1"/>
    <property type="molecule type" value="Genomic_DNA"/>
</dbReference>
<evidence type="ECO:0000313" key="11">
    <source>
        <dbReference type="EMBL" id="KAB5538577.1"/>
    </source>
</evidence>
<comment type="caution">
    <text evidence="11">The sequence shown here is derived from an EMBL/GenBank/DDBJ whole genome shotgun (WGS) entry which is preliminary data.</text>
</comment>
<keyword evidence="7" id="KW-0325">Glycoprotein</keyword>
<proteinExistence type="predicted"/>
<accession>A0A5N5L757</accession>
<keyword evidence="3" id="KW-0336">GPI-anchor</keyword>
<dbReference type="InterPro" id="IPR012946">
    <property type="entry name" value="X8"/>
</dbReference>
<comment type="subcellular location">
    <subcellularLocation>
        <location evidence="1">Cell membrane</location>
        <topology evidence="1">Lipid-anchor</topology>
        <topology evidence="1">GPI-anchor</topology>
    </subcellularLocation>
</comment>
<evidence type="ECO:0000313" key="12">
    <source>
        <dbReference type="Proteomes" id="UP000326939"/>
    </source>
</evidence>
<keyword evidence="5" id="KW-0472">Membrane</keyword>
<keyword evidence="8" id="KW-0449">Lipoprotein</keyword>
<feature type="domain" description="X8" evidence="10">
    <location>
        <begin position="376"/>
        <end position="459"/>
    </location>
</feature>
<dbReference type="PRINTS" id="PR01217">
    <property type="entry name" value="PRICHEXTENSN"/>
</dbReference>
<dbReference type="SMART" id="SM00768">
    <property type="entry name" value="X8"/>
    <property type="match status" value="1"/>
</dbReference>
<dbReference type="InterPro" id="IPR044788">
    <property type="entry name" value="X8_dom_prot"/>
</dbReference>
<evidence type="ECO:0000256" key="8">
    <source>
        <dbReference type="ARBA" id="ARBA00023288"/>
    </source>
</evidence>
<feature type="compositionally biased region" description="Pro residues" evidence="9">
    <location>
        <begin position="310"/>
        <end position="330"/>
    </location>
</feature>
<evidence type="ECO:0000256" key="2">
    <source>
        <dbReference type="ARBA" id="ARBA00022475"/>
    </source>
</evidence>
<evidence type="ECO:0000256" key="9">
    <source>
        <dbReference type="SAM" id="MobiDB-lite"/>
    </source>
</evidence>
<evidence type="ECO:0000256" key="7">
    <source>
        <dbReference type="ARBA" id="ARBA00023180"/>
    </source>
</evidence>
<reference evidence="12" key="1">
    <citation type="journal article" date="2019" name="Gigascience">
        <title>De novo genome assembly of the endangered Acer yangbiense, a plant species with extremely small populations endemic to Yunnan Province, China.</title>
        <authorList>
            <person name="Yang J."/>
            <person name="Wariss H.M."/>
            <person name="Tao L."/>
            <person name="Zhang R."/>
            <person name="Yun Q."/>
            <person name="Hollingsworth P."/>
            <person name="Dao Z."/>
            <person name="Luo G."/>
            <person name="Guo H."/>
            <person name="Ma Y."/>
            <person name="Sun W."/>
        </authorList>
    </citation>
    <scope>NUCLEOTIDE SEQUENCE [LARGE SCALE GENOMIC DNA]</scope>
    <source>
        <strain evidence="12">cv. br00</strain>
    </source>
</reference>
<sequence>MLLIRRLKPYGASRVLIELLAKACMHSRIAVRTHPRSSKRKWHRIFPEENSMSRCTGLSERHGNEPRLQESVRSATLFDDCNYLLQSLRELQVYVCWNYCFPLDIPPQLPFHAVDILLKERDAIWIETDRESSFFYLLADARRSMQLFKGPVHARSSMIKHAQKLRVATRFDSAASLLVQKETMDSSNSGPYVSSPFTLPPYDSLGPISLPDYAPPYCIYPPNTPQPPSTAIPTPAGFMPSSPPPPFYYPPPVFPILNPPTSPTGAVPCPPYFTPIPNPPKILPGPPINTPGTPEGLIPSPPGIIQGPPESVPSPPEAVPRPPYYEPTPPSYTPRPPTFVPSPTGFVPSPRSIRPPVVYPPPTGPPSPRTSPNSALWCVAKPSVPDPIIQEAMIYACGSGADCDSIQPNGPCFEPNTLFAHASYAFNSYWQRSRVGGGLCSFGGTAILVTMDPSSSVNFVSNATWVLLGGFQSVVFLVPWTTFDARSECVEVASRVSELGLN</sequence>
<dbReference type="GO" id="GO:0098552">
    <property type="term" value="C:side of membrane"/>
    <property type="evidence" value="ECO:0007669"/>
    <property type="project" value="UniProtKB-KW"/>
</dbReference>
<dbReference type="PANTHER" id="PTHR31044:SF28">
    <property type="entry name" value="CARBOHYDRATE-BINDING X8 DOMAIN SUPERFAMILY PROTEIN"/>
    <property type="match status" value="1"/>
</dbReference>
<evidence type="ECO:0000256" key="5">
    <source>
        <dbReference type="ARBA" id="ARBA00023136"/>
    </source>
</evidence>
<evidence type="ECO:0000259" key="10">
    <source>
        <dbReference type="SMART" id="SM00768"/>
    </source>
</evidence>
<name>A0A5N5L757_9ROSI</name>
<gene>
    <name evidence="11" type="ORF">DKX38_016110</name>
</gene>
<dbReference type="FunFam" id="1.20.58.1040:FF:000001">
    <property type="entry name" value="Glucan endo-1,3-beta-glucosidase 4"/>
    <property type="match status" value="1"/>
</dbReference>
<evidence type="ECO:0000256" key="1">
    <source>
        <dbReference type="ARBA" id="ARBA00004609"/>
    </source>
</evidence>
<feature type="region of interest" description="Disordered" evidence="9">
    <location>
        <begin position="300"/>
        <end position="330"/>
    </location>
</feature>
<keyword evidence="12" id="KW-1185">Reference proteome</keyword>
<evidence type="ECO:0000256" key="6">
    <source>
        <dbReference type="ARBA" id="ARBA00023157"/>
    </source>
</evidence>
<evidence type="ECO:0000256" key="4">
    <source>
        <dbReference type="ARBA" id="ARBA00022729"/>
    </source>
</evidence>
<dbReference type="AlphaFoldDB" id="A0A5N5L757"/>
<dbReference type="Proteomes" id="UP000326939">
    <property type="component" value="Chromosome 10"/>
</dbReference>
<dbReference type="Gene3D" id="1.20.58.1040">
    <property type="match status" value="1"/>
</dbReference>
<dbReference type="GO" id="GO:0005886">
    <property type="term" value="C:plasma membrane"/>
    <property type="evidence" value="ECO:0007669"/>
    <property type="project" value="UniProtKB-SubCell"/>
</dbReference>
<dbReference type="Pfam" id="PF07983">
    <property type="entry name" value="X8"/>
    <property type="match status" value="1"/>
</dbReference>
<dbReference type="PANTHER" id="PTHR31044">
    <property type="entry name" value="BETA-1,3 GLUCANASE"/>
    <property type="match status" value="1"/>
</dbReference>
<dbReference type="GO" id="GO:0009506">
    <property type="term" value="C:plasmodesma"/>
    <property type="evidence" value="ECO:0007669"/>
    <property type="project" value="UniProtKB-ARBA"/>
</dbReference>
<organism evidence="11 12">
    <name type="scientific">Salix brachista</name>
    <dbReference type="NCBI Taxonomy" id="2182728"/>
    <lineage>
        <taxon>Eukaryota</taxon>
        <taxon>Viridiplantae</taxon>
        <taxon>Streptophyta</taxon>
        <taxon>Embryophyta</taxon>
        <taxon>Tracheophyta</taxon>
        <taxon>Spermatophyta</taxon>
        <taxon>Magnoliopsida</taxon>
        <taxon>eudicotyledons</taxon>
        <taxon>Gunneridae</taxon>
        <taxon>Pentapetalae</taxon>
        <taxon>rosids</taxon>
        <taxon>fabids</taxon>
        <taxon>Malpighiales</taxon>
        <taxon>Salicaceae</taxon>
        <taxon>Saliceae</taxon>
        <taxon>Salix</taxon>
    </lineage>
</organism>
<keyword evidence="4" id="KW-0732">Signal</keyword>
<keyword evidence="6" id="KW-1015">Disulfide bond</keyword>
<evidence type="ECO:0000256" key="3">
    <source>
        <dbReference type="ARBA" id="ARBA00022622"/>
    </source>
</evidence>